<evidence type="ECO:0000256" key="1">
    <source>
        <dbReference type="SAM" id="MobiDB-lite"/>
    </source>
</evidence>
<feature type="transmembrane region" description="Helical" evidence="2">
    <location>
        <begin position="229"/>
        <end position="255"/>
    </location>
</feature>
<feature type="transmembrane region" description="Helical" evidence="2">
    <location>
        <begin position="72"/>
        <end position="89"/>
    </location>
</feature>
<feature type="transmembrane region" description="Helical" evidence="2">
    <location>
        <begin position="187"/>
        <end position="209"/>
    </location>
</feature>
<comment type="caution">
    <text evidence="3">The sequence shown here is derived from an EMBL/GenBank/DDBJ whole genome shotgun (WGS) entry which is preliminary data.</text>
</comment>
<organism evidence="3 4">
    <name type="scientific">Neocallimastix californiae</name>
    <dbReference type="NCBI Taxonomy" id="1754190"/>
    <lineage>
        <taxon>Eukaryota</taxon>
        <taxon>Fungi</taxon>
        <taxon>Fungi incertae sedis</taxon>
        <taxon>Chytridiomycota</taxon>
        <taxon>Chytridiomycota incertae sedis</taxon>
        <taxon>Neocallimastigomycetes</taxon>
        <taxon>Neocallimastigales</taxon>
        <taxon>Neocallimastigaceae</taxon>
        <taxon>Neocallimastix</taxon>
    </lineage>
</organism>
<dbReference type="STRING" id="1754190.A0A1Y2ESW4"/>
<feature type="transmembrane region" description="Helical" evidence="2">
    <location>
        <begin position="281"/>
        <end position="305"/>
    </location>
</feature>
<evidence type="ECO:0000313" key="3">
    <source>
        <dbReference type="EMBL" id="ORY74637.1"/>
    </source>
</evidence>
<dbReference type="EMBL" id="MCOG01000028">
    <property type="protein sequence ID" value="ORY74637.1"/>
    <property type="molecule type" value="Genomic_DNA"/>
</dbReference>
<dbReference type="AlphaFoldDB" id="A0A1Y2ESW4"/>
<protein>
    <submittedName>
        <fullName evidence="3">Uncharacterized protein</fullName>
    </submittedName>
</protein>
<proteinExistence type="predicted"/>
<gene>
    <name evidence="3" type="ORF">LY90DRAFT_666116</name>
</gene>
<evidence type="ECO:0000313" key="4">
    <source>
        <dbReference type="Proteomes" id="UP000193920"/>
    </source>
</evidence>
<sequence>MLSPNDIDESMRHSFIETDRLNAGYFQWLFSKGTNMTCYIDYMNSLDDQAKLNNKIEVIRVIIYALHRPLKFLFFYWTMLIFILHKFNFKKPVMKIILAHFVLRSMGDLVDKLGDLFPRYYANTWEQVNGVKTLTCRVDSGSSEMHPMKWVITRHLGILLWFTGEICGDWYPLLRTKAVVKNKSIRLVYCACAIFNISKLAIIICHFCLQPTALYDEDGVYRKQHVNYFYFYYWAIHLIIIYSSVLYDISVYYVLKKNVFQVTKSHFGFFKKFKSISEYRILISSVVNMIFLPLVSVTIIAKFYYLKAYDYDDLNFSFDEIRQSVANIPYYMIFIDQIFLIHSKYTQSNVESYSGNSKSYGYNSNSDNNGSGAYKSSNSHKLNSKFQYNTLNENSMNTLNSSTGYSFYSQNLGSNYKPILSSTYSNFNSIQNNNNFLFNTSLMNNTSPKDSNTNQYNSVNSNKNKNINDYNNFNSSKNDWNYLK</sequence>
<keyword evidence="2" id="KW-1133">Transmembrane helix</keyword>
<accession>A0A1Y2ESW4</accession>
<evidence type="ECO:0000256" key="2">
    <source>
        <dbReference type="SAM" id="Phobius"/>
    </source>
</evidence>
<keyword evidence="2" id="KW-0812">Transmembrane</keyword>
<keyword evidence="4" id="KW-1185">Reference proteome</keyword>
<name>A0A1Y2ESW4_9FUNG</name>
<feature type="region of interest" description="Disordered" evidence="1">
    <location>
        <begin position="446"/>
        <end position="472"/>
    </location>
</feature>
<reference evidence="3 4" key="1">
    <citation type="submission" date="2016-08" db="EMBL/GenBank/DDBJ databases">
        <title>A Parts List for Fungal Cellulosomes Revealed by Comparative Genomics.</title>
        <authorList>
            <consortium name="DOE Joint Genome Institute"/>
            <person name="Haitjema C.H."/>
            <person name="Gilmore S.P."/>
            <person name="Henske J.K."/>
            <person name="Solomon K.V."/>
            <person name="De Groot R."/>
            <person name="Kuo A."/>
            <person name="Mondo S.J."/>
            <person name="Salamov A.A."/>
            <person name="Labutti K."/>
            <person name="Zhao Z."/>
            <person name="Chiniquy J."/>
            <person name="Barry K."/>
            <person name="Brewer H.M."/>
            <person name="Purvine S.O."/>
            <person name="Wright A.T."/>
            <person name="Boxma B."/>
            <person name="Van Alen T."/>
            <person name="Hackstein J.H."/>
            <person name="Baker S.E."/>
            <person name="Grigoriev I.V."/>
            <person name="O'Malley M.A."/>
        </authorList>
    </citation>
    <scope>NUCLEOTIDE SEQUENCE [LARGE SCALE GENOMIC DNA]</scope>
    <source>
        <strain evidence="3 4">G1</strain>
    </source>
</reference>
<dbReference type="Proteomes" id="UP000193920">
    <property type="component" value="Unassembled WGS sequence"/>
</dbReference>
<keyword evidence="2" id="KW-0472">Membrane</keyword>